<dbReference type="PANTHER" id="PTHR24559:SF434">
    <property type="entry name" value="RNA-DIRECTED DNA POLYMERASE HOMOLOG"/>
    <property type="match status" value="1"/>
</dbReference>
<dbReference type="InterPro" id="IPR053134">
    <property type="entry name" value="RNA-dir_DNA_polymerase"/>
</dbReference>
<dbReference type="GO" id="GO:0008233">
    <property type="term" value="F:peptidase activity"/>
    <property type="evidence" value="ECO:0007669"/>
    <property type="project" value="UniProtKB-KW"/>
</dbReference>
<evidence type="ECO:0000259" key="9">
    <source>
        <dbReference type="PROSITE" id="PS50878"/>
    </source>
</evidence>
<feature type="region of interest" description="Disordered" evidence="8">
    <location>
        <begin position="30"/>
        <end position="113"/>
    </location>
</feature>
<dbReference type="PANTHER" id="PTHR24559">
    <property type="entry name" value="TRANSPOSON TY3-I GAG-POL POLYPROTEIN"/>
    <property type="match status" value="1"/>
</dbReference>
<dbReference type="Gene3D" id="3.10.10.10">
    <property type="entry name" value="HIV Type 1 Reverse Transcriptase, subunit A, domain 1"/>
    <property type="match status" value="1"/>
</dbReference>
<reference evidence="11 12" key="1">
    <citation type="submission" date="2025-04" db="UniProtKB">
        <authorList>
            <consortium name="RefSeq"/>
        </authorList>
    </citation>
    <scope>IDENTIFICATION</scope>
    <source>
        <tissue evidence="11 12">Leaves</tissue>
    </source>
</reference>
<dbReference type="Pfam" id="PF00078">
    <property type="entry name" value="RVT_1"/>
    <property type="match status" value="1"/>
</dbReference>
<dbReference type="PROSITE" id="PS50878">
    <property type="entry name" value="RT_POL"/>
    <property type="match status" value="1"/>
</dbReference>
<evidence type="ECO:0000256" key="6">
    <source>
        <dbReference type="ARBA" id="ARBA00022801"/>
    </source>
</evidence>
<dbReference type="InterPro" id="IPR043128">
    <property type="entry name" value="Rev_trsase/Diguanyl_cyclase"/>
</dbReference>
<dbReference type="RefSeq" id="XP_035546559.1">
    <property type="nucleotide sequence ID" value="XM_035690666.1"/>
</dbReference>
<dbReference type="InterPro" id="IPR000477">
    <property type="entry name" value="RT_dom"/>
</dbReference>
<dbReference type="SUPFAM" id="SSF56672">
    <property type="entry name" value="DNA/RNA polymerases"/>
    <property type="match status" value="1"/>
</dbReference>
<dbReference type="OrthoDB" id="2013610at2759"/>
<evidence type="ECO:0000256" key="8">
    <source>
        <dbReference type="SAM" id="MobiDB-lite"/>
    </source>
</evidence>
<dbReference type="KEGG" id="jre:118349186"/>
<evidence type="ECO:0000256" key="4">
    <source>
        <dbReference type="ARBA" id="ARBA00022722"/>
    </source>
</evidence>
<dbReference type="Proteomes" id="UP000235220">
    <property type="component" value="Chromosome 6"/>
</dbReference>
<keyword evidence="10" id="KW-1185">Reference proteome</keyword>
<dbReference type="GeneID" id="118349186"/>
<dbReference type="Gene3D" id="2.40.70.10">
    <property type="entry name" value="Acid Proteases"/>
    <property type="match status" value="1"/>
</dbReference>
<sequence>MADPAKTNKVRFEQLEGAVLELRRGMQTMQETSVTTQTLLQELASRSSVRTSHRRRKGSNHHSPKASPPSSPRSTSSRSFTTGESDKGESDDSRFSQASATGTEDGPTAAPDRTLRMHFRVKLDFPRFAGEDPIVWLDRAKQYFATQEIQGRKKVLLASYHLEGEANQWWQWYNRSHDGKTISWHKFEKGILRRFGPTDFEDYDEALSKIKQQGTFRDYQQEFERWANRVTGWPKKALLGAFMGGLKDDIATEVRMFRPKGLKSAIDLAKRQDEKLQRLRKSSSSVPSNTRRMGVPGPTNSTAPLPAAKPLPVNAMKRLTFDEMRIRREKNLCFNCDEKFIPRHRCLAQSCFIEADTPLVVEEIYEEETLPPETPSDPLISLHALSGSLGNRTMRVRAMVNKQEINALIDGGSSHNFINQAVVNRLNLAVTPITPFYVRVASGEKLACQAKYERVPICIQGFSFETTLFALPIRGLDLVLGYQWLEGLGCVVHDYARRSMEFTVNACKFVIQAEPIGPSLVVDVNSLMQEWRHGAELFCLAAIESDSALPVDFTTNLALDIRAILLEHQQVLSTPKALPPSRRFDHRILLKNESAPINVAPYRYAHFQKNEIERQVEEMLSTGLIRPSTSPFSSPVLLVKKKDGTWRFCTDYRALNEATIKDRFPIPTIEDMLDELFGATYFSKLDLRAGYHQIRVHPNDIHKTAFRTHHGHFEYLVMPFGLCNAPSTFQAAMNSIFKVHLRHFILVFFDDILIFSKSWPDHLLHLRTTLGILDEHSFYIKPSKCIFGQQEVEYLGHIITSAGVRVDSRKVDAMLRWPQPKTITALRGFLGLTGYYRKFVRNYGLIARPLT</sequence>
<accession>A0A6P9EY10</accession>
<dbReference type="Pfam" id="PF08284">
    <property type="entry name" value="RVP_2"/>
    <property type="match status" value="1"/>
</dbReference>
<dbReference type="CDD" id="cd01647">
    <property type="entry name" value="RT_LTR"/>
    <property type="match status" value="1"/>
</dbReference>
<keyword evidence="2" id="KW-0808">Transferase</keyword>
<dbReference type="CDD" id="cd00303">
    <property type="entry name" value="retropepsin_like"/>
    <property type="match status" value="1"/>
</dbReference>
<evidence type="ECO:0000313" key="11">
    <source>
        <dbReference type="RefSeq" id="XP_035546559.1"/>
    </source>
</evidence>
<keyword evidence="7" id="KW-0695">RNA-directed DNA polymerase</keyword>
<feature type="compositionally biased region" description="Basic and acidic residues" evidence="8">
    <location>
        <begin position="84"/>
        <end position="94"/>
    </location>
</feature>
<feature type="compositionally biased region" description="Basic residues" evidence="8">
    <location>
        <begin position="51"/>
        <end position="64"/>
    </location>
</feature>
<name>A0A6P9EY10_JUGRE</name>
<organism evidence="10 12">
    <name type="scientific">Juglans regia</name>
    <name type="common">English walnut</name>
    <dbReference type="NCBI Taxonomy" id="51240"/>
    <lineage>
        <taxon>Eukaryota</taxon>
        <taxon>Viridiplantae</taxon>
        <taxon>Streptophyta</taxon>
        <taxon>Embryophyta</taxon>
        <taxon>Tracheophyta</taxon>
        <taxon>Spermatophyta</taxon>
        <taxon>Magnoliopsida</taxon>
        <taxon>eudicotyledons</taxon>
        <taxon>Gunneridae</taxon>
        <taxon>Pentapetalae</taxon>
        <taxon>rosids</taxon>
        <taxon>fabids</taxon>
        <taxon>Fagales</taxon>
        <taxon>Juglandaceae</taxon>
        <taxon>Juglans</taxon>
    </lineage>
</organism>
<feature type="domain" description="Reverse transcriptase" evidence="9">
    <location>
        <begin position="620"/>
        <end position="799"/>
    </location>
</feature>
<evidence type="ECO:0000256" key="3">
    <source>
        <dbReference type="ARBA" id="ARBA00022695"/>
    </source>
</evidence>
<keyword evidence="3" id="KW-0548">Nucleotidyltransferase</keyword>
<protein>
    <submittedName>
        <fullName evidence="11">Uncharacterized protein LOC118348615</fullName>
    </submittedName>
    <submittedName>
        <fullName evidence="12">Uncharacterized protein LOC118349186</fullName>
    </submittedName>
</protein>
<evidence type="ECO:0000256" key="1">
    <source>
        <dbReference type="ARBA" id="ARBA00022670"/>
    </source>
</evidence>
<feature type="compositionally biased region" description="Polar residues" evidence="8">
    <location>
        <begin position="30"/>
        <end position="40"/>
    </location>
</feature>
<dbReference type="SUPFAM" id="SSF50630">
    <property type="entry name" value="Acid proteases"/>
    <property type="match status" value="1"/>
</dbReference>
<proteinExistence type="predicted"/>
<evidence type="ECO:0000256" key="2">
    <source>
        <dbReference type="ARBA" id="ARBA00022679"/>
    </source>
</evidence>
<keyword evidence="5" id="KW-0255">Endonuclease</keyword>
<dbReference type="GO" id="GO:0006508">
    <property type="term" value="P:proteolysis"/>
    <property type="evidence" value="ECO:0007669"/>
    <property type="project" value="UniProtKB-KW"/>
</dbReference>
<dbReference type="Gene3D" id="3.30.70.270">
    <property type="match status" value="2"/>
</dbReference>
<evidence type="ECO:0000313" key="10">
    <source>
        <dbReference type="Proteomes" id="UP000235220"/>
    </source>
</evidence>
<dbReference type="GO" id="GO:0003964">
    <property type="term" value="F:RNA-directed DNA polymerase activity"/>
    <property type="evidence" value="ECO:0007669"/>
    <property type="project" value="UniProtKB-KW"/>
</dbReference>
<feature type="region of interest" description="Disordered" evidence="8">
    <location>
        <begin position="277"/>
        <end position="309"/>
    </location>
</feature>
<dbReference type="AlphaFoldDB" id="A0A6P9EY10"/>
<dbReference type="Proteomes" id="UP000235220">
    <property type="component" value="Chromosome 8"/>
</dbReference>
<dbReference type="GO" id="GO:0004519">
    <property type="term" value="F:endonuclease activity"/>
    <property type="evidence" value="ECO:0007669"/>
    <property type="project" value="UniProtKB-KW"/>
</dbReference>
<keyword evidence="6" id="KW-0378">Hydrolase</keyword>
<dbReference type="InterPro" id="IPR021109">
    <property type="entry name" value="Peptidase_aspartic_dom_sf"/>
</dbReference>
<evidence type="ECO:0000313" key="12">
    <source>
        <dbReference type="RefSeq" id="XP_035548658.1"/>
    </source>
</evidence>
<gene>
    <name evidence="12" type="primary">LOC118349186</name>
    <name evidence="11" type="synonym">LOC118348615</name>
</gene>
<dbReference type="Pfam" id="PF03732">
    <property type="entry name" value="Retrotrans_gag"/>
    <property type="match status" value="1"/>
</dbReference>
<dbReference type="InterPro" id="IPR043502">
    <property type="entry name" value="DNA/RNA_pol_sf"/>
</dbReference>
<keyword evidence="4" id="KW-0540">Nuclease</keyword>
<dbReference type="RefSeq" id="XP_035548658.1">
    <property type="nucleotide sequence ID" value="XM_035692765.1"/>
</dbReference>
<evidence type="ECO:0000256" key="7">
    <source>
        <dbReference type="ARBA" id="ARBA00022918"/>
    </source>
</evidence>
<dbReference type="KEGG" id="jre:118348615"/>
<keyword evidence="1" id="KW-0645">Protease</keyword>
<dbReference type="FunFam" id="3.10.10.10:FF:000007">
    <property type="entry name" value="Retrovirus-related Pol polyprotein from transposon 17.6-like Protein"/>
    <property type="match status" value="1"/>
</dbReference>
<feature type="compositionally biased region" description="Polar residues" evidence="8">
    <location>
        <begin position="282"/>
        <end position="291"/>
    </location>
</feature>
<dbReference type="InterPro" id="IPR005162">
    <property type="entry name" value="Retrotrans_gag_dom"/>
</dbReference>
<evidence type="ECO:0000256" key="5">
    <source>
        <dbReference type="ARBA" id="ARBA00022759"/>
    </source>
</evidence>